<dbReference type="PANTHER" id="PTHR46797:SF1">
    <property type="entry name" value="METHYLPHOSPHONATE SYNTHASE"/>
    <property type="match status" value="1"/>
</dbReference>
<feature type="domain" description="HTH cro/C1-type" evidence="2">
    <location>
        <begin position="15"/>
        <end position="69"/>
    </location>
</feature>
<accession>A0A7K1UN33</accession>
<evidence type="ECO:0000259" key="2">
    <source>
        <dbReference type="PROSITE" id="PS50943"/>
    </source>
</evidence>
<dbReference type="SMART" id="SM00530">
    <property type="entry name" value="HTH_XRE"/>
    <property type="match status" value="1"/>
</dbReference>
<dbReference type="Gene3D" id="1.10.260.40">
    <property type="entry name" value="lambda repressor-like DNA-binding domains"/>
    <property type="match status" value="1"/>
</dbReference>
<keyword evidence="4" id="KW-1185">Reference proteome</keyword>
<sequence length="339" mass="38242">MSREASDGEPIGVTVKRLRRQRNLTQEALAERVECSRSLIQQIENGKRNPPREQREKLSAVLGERLPGLDDESDADAERSEMRIGFNILLSRQPDIASRVLAIGQSLVALGDSAAQLAPLREIADRQLSRAEEVLTQIPSGSVVVREWNTVNDWLTVLGRAQRSIRAIHTADLGAIGGDVGDEYHRAILDKAHSGVSLQRVYVLDDIKNVEPYETKLWQQVKADVETILINRAFAPNAQSMLIVDDDFVLTGDYDFRRRERDSSRFSSLRHDVQTAHRKFDQLYELKSAQMALVVNDLVDRVGLTKFERLEHGDCRTRFWAALEAAWHDEELPVEGGRG</sequence>
<dbReference type="PANTHER" id="PTHR46797">
    <property type="entry name" value="HTH-TYPE TRANSCRIPTIONAL REGULATOR"/>
    <property type="match status" value="1"/>
</dbReference>
<dbReference type="CDD" id="cd00093">
    <property type="entry name" value="HTH_XRE"/>
    <property type="match status" value="1"/>
</dbReference>
<dbReference type="Pfam" id="PF13560">
    <property type="entry name" value="HTH_31"/>
    <property type="match status" value="1"/>
</dbReference>
<dbReference type="InterPro" id="IPR001387">
    <property type="entry name" value="Cro/C1-type_HTH"/>
</dbReference>
<comment type="caution">
    <text evidence="3">The sequence shown here is derived from an EMBL/GenBank/DDBJ whole genome shotgun (WGS) entry which is preliminary data.</text>
</comment>
<dbReference type="GO" id="GO:0003677">
    <property type="term" value="F:DNA binding"/>
    <property type="evidence" value="ECO:0007669"/>
    <property type="project" value="UniProtKB-KW"/>
</dbReference>
<dbReference type="GO" id="GO:0005829">
    <property type="term" value="C:cytosol"/>
    <property type="evidence" value="ECO:0007669"/>
    <property type="project" value="TreeGrafter"/>
</dbReference>
<dbReference type="GO" id="GO:0003700">
    <property type="term" value="F:DNA-binding transcription factor activity"/>
    <property type="evidence" value="ECO:0007669"/>
    <property type="project" value="TreeGrafter"/>
</dbReference>
<gene>
    <name evidence="3" type="ORF">GPX89_00670</name>
</gene>
<dbReference type="SUPFAM" id="SSF47413">
    <property type="entry name" value="lambda repressor-like DNA-binding domains"/>
    <property type="match status" value="1"/>
</dbReference>
<evidence type="ECO:0000256" key="1">
    <source>
        <dbReference type="ARBA" id="ARBA00023125"/>
    </source>
</evidence>
<dbReference type="InterPro" id="IPR050807">
    <property type="entry name" value="TransReg_Diox_bact_type"/>
</dbReference>
<dbReference type="Proteomes" id="UP000466794">
    <property type="component" value="Unassembled WGS sequence"/>
</dbReference>
<protein>
    <submittedName>
        <fullName evidence="3">Helix-turn-helix domain-containing protein</fullName>
    </submittedName>
</protein>
<evidence type="ECO:0000313" key="4">
    <source>
        <dbReference type="Proteomes" id="UP000466794"/>
    </source>
</evidence>
<proteinExistence type="predicted"/>
<dbReference type="AlphaFoldDB" id="A0A7K1UN33"/>
<keyword evidence="1" id="KW-0238">DNA-binding</keyword>
<evidence type="ECO:0000313" key="3">
    <source>
        <dbReference type="EMBL" id="MVU75754.1"/>
    </source>
</evidence>
<organism evidence="3 4">
    <name type="scientific">Nocardia terrae</name>
    <dbReference type="NCBI Taxonomy" id="2675851"/>
    <lineage>
        <taxon>Bacteria</taxon>
        <taxon>Bacillati</taxon>
        <taxon>Actinomycetota</taxon>
        <taxon>Actinomycetes</taxon>
        <taxon>Mycobacteriales</taxon>
        <taxon>Nocardiaceae</taxon>
        <taxon>Nocardia</taxon>
    </lineage>
</organism>
<dbReference type="EMBL" id="WRPP01000001">
    <property type="protein sequence ID" value="MVU75754.1"/>
    <property type="molecule type" value="Genomic_DNA"/>
</dbReference>
<dbReference type="PROSITE" id="PS50943">
    <property type="entry name" value="HTH_CROC1"/>
    <property type="match status" value="1"/>
</dbReference>
<dbReference type="RefSeq" id="WP_157354514.1">
    <property type="nucleotide sequence ID" value="NZ_WRPP01000001.1"/>
</dbReference>
<dbReference type="InterPro" id="IPR010982">
    <property type="entry name" value="Lambda_DNA-bd_dom_sf"/>
</dbReference>
<reference evidence="3 4" key="1">
    <citation type="submission" date="2019-12" db="EMBL/GenBank/DDBJ databases">
        <title>Nocardia sp. nov. ET3-3 isolated from soil.</title>
        <authorList>
            <person name="Kanchanasin P."/>
            <person name="Tanasupawat S."/>
            <person name="Yuki M."/>
            <person name="Kudo T."/>
        </authorList>
    </citation>
    <scope>NUCLEOTIDE SEQUENCE [LARGE SCALE GENOMIC DNA]</scope>
    <source>
        <strain evidence="3 4">ET3-3</strain>
    </source>
</reference>
<name>A0A7K1UN33_9NOCA</name>